<dbReference type="PANTHER" id="PTHR21060:SF21">
    <property type="entry name" value="ACETATE KINASE"/>
    <property type="match status" value="1"/>
</dbReference>
<feature type="site" description="Transition state stabilizer" evidence="9">
    <location>
        <position position="238"/>
    </location>
</feature>
<dbReference type="Gene3D" id="3.30.420.40">
    <property type="match status" value="2"/>
</dbReference>
<dbReference type="PIRSF" id="PIRSF000722">
    <property type="entry name" value="Acetate_prop_kin"/>
    <property type="match status" value="1"/>
</dbReference>
<comment type="similarity">
    <text evidence="1 9 10">Belongs to the acetokinase family.</text>
</comment>
<comment type="subcellular location">
    <subcellularLocation>
        <location evidence="9">Cytoplasm</location>
    </subcellularLocation>
</comment>
<comment type="cofactor">
    <cofactor evidence="9">
        <name>Mg(2+)</name>
        <dbReference type="ChEBI" id="CHEBI:18420"/>
    </cofactor>
    <cofactor evidence="9">
        <name>Mn(2+)</name>
        <dbReference type="ChEBI" id="CHEBI:29035"/>
    </cofactor>
    <text evidence="9">Mg(2+). Can also accept Mn(2+).</text>
</comment>
<keyword evidence="12" id="KW-1185">Reference proteome</keyword>
<dbReference type="EMBL" id="LNYA01000034">
    <property type="protein sequence ID" value="KTC94686.1"/>
    <property type="molecule type" value="Genomic_DNA"/>
</dbReference>
<dbReference type="PATRIC" id="fig|448.7.peg.2996"/>
<reference evidence="11 12" key="1">
    <citation type="submission" date="2015-11" db="EMBL/GenBank/DDBJ databases">
        <title>Genomic analysis of 38 Legionella species identifies large and diverse effector repertoires.</title>
        <authorList>
            <person name="Burstein D."/>
            <person name="Amaro F."/>
            <person name="Zusman T."/>
            <person name="Lifshitz Z."/>
            <person name="Cohen O."/>
            <person name="Gilbert J.A."/>
            <person name="Pupko T."/>
            <person name="Shuman H.A."/>
            <person name="Segal G."/>
        </authorList>
    </citation>
    <scope>NUCLEOTIDE SEQUENCE [LARGE SCALE GENOMIC DNA]</scope>
    <source>
        <strain evidence="11 12">SE-32A-C8</strain>
    </source>
</reference>
<dbReference type="EC" id="2.7.2.1" evidence="9"/>
<comment type="catalytic activity">
    <reaction evidence="9">
        <text>acetate + ATP = acetyl phosphate + ADP</text>
        <dbReference type="Rhea" id="RHEA:11352"/>
        <dbReference type="ChEBI" id="CHEBI:22191"/>
        <dbReference type="ChEBI" id="CHEBI:30089"/>
        <dbReference type="ChEBI" id="CHEBI:30616"/>
        <dbReference type="ChEBI" id="CHEBI:456216"/>
        <dbReference type="EC" id="2.7.2.1"/>
    </reaction>
</comment>
<gene>
    <name evidence="11" type="primary">ackA_2</name>
    <name evidence="9" type="synonym">ackA</name>
    <name evidence="11" type="ORF">Lery_2853</name>
</gene>
<dbReference type="GO" id="GO:0005829">
    <property type="term" value="C:cytosol"/>
    <property type="evidence" value="ECO:0007669"/>
    <property type="project" value="TreeGrafter"/>
</dbReference>
<dbReference type="InterPro" id="IPR004372">
    <property type="entry name" value="Ac/propionate_kinase"/>
</dbReference>
<evidence type="ECO:0000256" key="7">
    <source>
        <dbReference type="ARBA" id="ARBA00022840"/>
    </source>
</evidence>
<feature type="active site" description="Proton donor/acceptor" evidence="9">
    <location>
        <position position="147"/>
    </location>
</feature>
<evidence type="ECO:0000256" key="6">
    <source>
        <dbReference type="ARBA" id="ARBA00022777"/>
    </source>
</evidence>
<evidence type="ECO:0000256" key="5">
    <source>
        <dbReference type="ARBA" id="ARBA00022741"/>
    </source>
</evidence>
<dbReference type="SUPFAM" id="SSF53067">
    <property type="entry name" value="Actin-like ATPase domain"/>
    <property type="match status" value="2"/>
</dbReference>
<keyword evidence="4 9" id="KW-0479">Metal-binding</keyword>
<dbReference type="PRINTS" id="PR00471">
    <property type="entry name" value="ACETATEKNASE"/>
</dbReference>
<dbReference type="UniPathway" id="UPA00340">
    <property type="reaction ID" value="UER00458"/>
</dbReference>
<dbReference type="STRING" id="448.Lery_2853"/>
<dbReference type="GO" id="GO:0008776">
    <property type="term" value="F:acetate kinase activity"/>
    <property type="evidence" value="ECO:0007669"/>
    <property type="project" value="UniProtKB-UniRule"/>
</dbReference>
<evidence type="ECO:0000256" key="1">
    <source>
        <dbReference type="ARBA" id="ARBA00008748"/>
    </source>
</evidence>
<comment type="caution">
    <text evidence="11">The sequence shown here is derived from an EMBL/GenBank/DDBJ whole genome shotgun (WGS) entry which is preliminary data.</text>
</comment>
<dbReference type="GO" id="GO:0006085">
    <property type="term" value="P:acetyl-CoA biosynthetic process"/>
    <property type="evidence" value="ECO:0007669"/>
    <property type="project" value="UniProtKB-UniRule"/>
</dbReference>
<name>A0A0W0TGI2_LEGER</name>
<evidence type="ECO:0000256" key="9">
    <source>
        <dbReference type="HAMAP-Rule" id="MF_00020"/>
    </source>
</evidence>
<comment type="function">
    <text evidence="9">Catalyzes the formation of acetyl phosphate from acetate and ATP. Can also catalyze the reverse reaction.</text>
</comment>
<dbReference type="InterPro" id="IPR000890">
    <property type="entry name" value="Aliphatic_acid_kin_short-chain"/>
</dbReference>
<comment type="pathway">
    <text evidence="9">Metabolic intermediate biosynthesis; acetyl-CoA biosynthesis; acetyl-CoA from acetate: step 1/2.</text>
</comment>
<evidence type="ECO:0000256" key="2">
    <source>
        <dbReference type="ARBA" id="ARBA00022490"/>
    </source>
</evidence>
<evidence type="ECO:0000256" key="10">
    <source>
        <dbReference type="RuleBase" id="RU003835"/>
    </source>
</evidence>
<organism evidence="11 12">
    <name type="scientific">Legionella erythra</name>
    <dbReference type="NCBI Taxonomy" id="448"/>
    <lineage>
        <taxon>Bacteria</taxon>
        <taxon>Pseudomonadati</taxon>
        <taxon>Pseudomonadota</taxon>
        <taxon>Gammaproteobacteria</taxon>
        <taxon>Legionellales</taxon>
        <taxon>Legionellaceae</taxon>
        <taxon>Legionella</taxon>
    </lineage>
</organism>
<dbReference type="HAMAP" id="MF_00020">
    <property type="entry name" value="Acetate_kinase"/>
    <property type="match status" value="1"/>
</dbReference>
<feature type="binding site" evidence="9">
    <location>
        <position position="90"/>
    </location>
    <ligand>
        <name>substrate</name>
    </ligand>
</feature>
<dbReference type="RefSeq" id="WP_058527920.1">
    <property type="nucleotide sequence ID" value="NZ_CAAAHY010000005.1"/>
</dbReference>
<dbReference type="GO" id="GO:0000287">
    <property type="term" value="F:magnesium ion binding"/>
    <property type="evidence" value="ECO:0007669"/>
    <property type="project" value="UniProtKB-UniRule"/>
</dbReference>
<evidence type="ECO:0000313" key="12">
    <source>
        <dbReference type="Proteomes" id="UP000054773"/>
    </source>
</evidence>
<dbReference type="Pfam" id="PF00871">
    <property type="entry name" value="Acetate_kinase"/>
    <property type="match status" value="1"/>
</dbReference>
<feature type="binding site" evidence="9">
    <location>
        <position position="11"/>
    </location>
    <ligand>
        <name>Mg(2+)</name>
        <dbReference type="ChEBI" id="CHEBI:18420"/>
    </ligand>
</feature>
<keyword evidence="7 9" id="KW-0067">ATP-binding</keyword>
<dbReference type="PROSITE" id="PS01076">
    <property type="entry name" value="ACETATE_KINASE_2"/>
    <property type="match status" value="1"/>
</dbReference>
<keyword evidence="6 9" id="KW-0418">Kinase</keyword>
<proteinExistence type="inferred from homology"/>
<comment type="caution">
    <text evidence="9">Lacks conserved residue(s) required for the propagation of feature annotation.</text>
</comment>
<evidence type="ECO:0000313" key="11">
    <source>
        <dbReference type="EMBL" id="KTC94686.1"/>
    </source>
</evidence>
<comment type="subunit">
    <text evidence="9">Homodimer.</text>
</comment>
<sequence>MMDNKHLLVINAGSSSIKFAVYEMAVPLEKCLYGMVENIKLEPTLKLFDKSNQLIRQAAFDPGCEYRFFYELLFSLLASEQLQIMAAGHRVVHGGREFHTPLLITDEIVQQLEAFIPFAPLHQPYNLEAITLISHVYPGLKQIACFDTVFHATHLPIADAFGIPKSLSEEGVKRYGFHGLSYESIMHKLQALRIERRQGRIIIAHLGNGASMCAIKNGKSLDSTMGFTALDGLVMGTRCGNLDPGVILYLLQAKKMSYAEIQDLLYRQSGLLGVSGISSNMQQLLADKHPSAQEAIDLFVFRIRRELGALSAVAVLICWSSQAGLVNMPGKFVKRFARTMNGLELKSMFR</sequence>
<keyword evidence="2 9" id="KW-0963">Cytoplasm</keyword>
<evidence type="ECO:0000256" key="8">
    <source>
        <dbReference type="ARBA" id="ARBA00022842"/>
    </source>
</evidence>
<evidence type="ECO:0000256" key="3">
    <source>
        <dbReference type="ARBA" id="ARBA00022679"/>
    </source>
</evidence>
<evidence type="ECO:0000256" key="4">
    <source>
        <dbReference type="ARBA" id="ARBA00022723"/>
    </source>
</evidence>
<feature type="binding site" evidence="9">
    <location>
        <position position="18"/>
    </location>
    <ligand>
        <name>ATP</name>
        <dbReference type="ChEBI" id="CHEBI:30616"/>
    </ligand>
</feature>
<dbReference type="InterPro" id="IPR043129">
    <property type="entry name" value="ATPase_NBD"/>
</dbReference>
<keyword evidence="3 9" id="KW-0808">Transferase</keyword>
<accession>A0A0W0TGI2</accession>
<dbReference type="PANTHER" id="PTHR21060">
    <property type="entry name" value="ACETATE KINASE"/>
    <property type="match status" value="1"/>
</dbReference>
<dbReference type="PROSITE" id="PS01075">
    <property type="entry name" value="ACETATE_KINASE_1"/>
    <property type="match status" value="1"/>
</dbReference>
<keyword evidence="5 9" id="KW-0547">Nucleotide-binding</keyword>
<dbReference type="GO" id="GO:0005524">
    <property type="term" value="F:ATP binding"/>
    <property type="evidence" value="ECO:0007669"/>
    <property type="project" value="UniProtKB-KW"/>
</dbReference>
<dbReference type="Proteomes" id="UP000054773">
    <property type="component" value="Unassembled WGS sequence"/>
</dbReference>
<keyword evidence="8 9" id="KW-0460">Magnesium</keyword>
<dbReference type="InterPro" id="IPR023865">
    <property type="entry name" value="Aliphatic_acid_kinase_CS"/>
</dbReference>
<feature type="binding site" evidence="9">
    <location>
        <begin position="205"/>
        <end position="209"/>
    </location>
    <ligand>
        <name>ATP</name>
        <dbReference type="ChEBI" id="CHEBI:30616"/>
    </ligand>
</feature>
<feature type="site" description="Transition state stabilizer" evidence="9">
    <location>
        <position position="178"/>
    </location>
</feature>
<protein>
    <recommendedName>
        <fullName evidence="9">Acetate kinase</fullName>
        <ecNumber evidence="9">2.7.2.1</ecNumber>
    </recommendedName>
    <alternativeName>
        <fullName evidence="9">Acetokinase</fullName>
    </alternativeName>
</protein>
<dbReference type="GO" id="GO:0006083">
    <property type="term" value="P:acetate metabolic process"/>
    <property type="evidence" value="ECO:0007669"/>
    <property type="project" value="TreeGrafter"/>
</dbReference>
<dbReference type="AlphaFoldDB" id="A0A0W0TGI2"/>
<dbReference type="NCBIfam" id="TIGR00016">
    <property type="entry name" value="ackA"/>
    <property type="match status" value="1"/>
</dbReference>